<comment type="function">
    <text evidence="8">Phosphorylation of dTMP to form dTDP in both de novo and salvage pathways of dTTP synthesis.</text>
</comment>
<evidence type="ECO:0000256" key="4">
    <source>
        <dbReference type="ARBA" id="ARBA00022741"/>
    </source>
</evidence>
<accession>A0A517PET9</accession>
<dbReference type="Proteomes" id="UP000318741">
    <property type="component" value="Chromosome"/>
</dbReference>
<dbReference type="InterPro" id="IPR018094">
    <property type="entry name" value="Thymidylate_kinase"/>
</dbReference>
<dbReference type="PANTHER" id="PTHR10344:SF4">
    <property type="entry name" value="UMP-CMP KINASE 2, MITOCHONDRIAL"/>
    <property type="match status" value="1"/>
</dbReference>
<dbReference type="HAMAP" id="MF_00165">
    <property type="entry name" value="Thymidylate_kinase"/>
    <property type="match status" value="1"/>
</dbReference>
<evidence type="ECO:0000256" key="7">
    <source>
        <dbReference type="ARBA" id="ARBA00048743"/>
    </source>
</evidence>
<dbReference type="GO" id="GO:0006227">
    <property type="term" value="P:dUDP biosynthetic process"/>
    <property type="evidence" value="ECO:0007669"/>
    <property type="project" value="TreeGrafter"/>
</dbReference>
<dbReference type="GO" id="GO:0006235">
    <property type="term" value="P:dTTP biosynthetic process"/>
    <property type="evidence" value="ECO:0007669"/>
    <property type="project" value="UniProtKB-UniRule"/>
</dbReference>
<dbReference type="KEGG" id="acaf:CA12_40190"/>
<dbReference type="Gene3D" id="3.40.50.300">
    <property type="entry name" value="P-loop containing nucleotide triphosphate hydrolases"/>
    <property type="match status" value="1"/>
</dbReference>
<evidence type="ECO:0000256" key="1">
    <source>
        <dbReference type="ARBA" id="ARBA00009776"/>
    </source>
</evidence>
<keyword evidence="6 8" id="KW-0067">ATP-binding</keyword>
<dbReference type="PANTHER" id="PTHR10344">
    <property type="entry name" value="THYMIDYLATE KINASE"/>
    <property type="match status" value="1"/>
</dbReference>
<dbReference type="GO" id="GO:0005829">
    <property type="term" value="C:cytosol"/>
    <property type="evidence" value="ECO:0007669"/>
    <property type="project" value="TreeGrafter"/>
</dbReference>
<dbReference type="GO" id="GO:0006233">
    <property type="term" value="P:dTDP biosynthetic process"/>
    <property type="evidence" value="ECO:0007669"/>
    <property type="project" value="InterPro"/>
</dbReference>
<sequence>MTARLIAVEGVDGSGKGTQSRLLVDALIAAGRSASLLSFPRYSETFFGARIGDFLNGRFGSLEAVDPFLASLLFAGDRLESLPVLAAALAEHEFVVLDRYVASNVAHQGAKREGAERTELIRRIEHVEFALNALPRPDATVWLDLPVPLATQLIAAKARRDYTDKAADLQEADSAYLSRVAAVYAELATGDGWVRVPCSAAGAVRPMAAIAADVLSAATGECGFPDRG</sequence>
<gene>
    <name evidence="8 10" type="primary">tmk</name>
    <name evidence="10" type="ORF">CA12_40190</name>
</gene>
<evidence type="ECO:0000259" key="9">
    <source>
        <dbReference type="Pfam" id="PF02223"/>
    </source>
</evidence>
<dbReference type="RefSeq" id="WP_145360878.1">
    <property type="nucleotide sequence ID" value="NZ_CP036265.1"/>
</dbReference>
<name>A0A517PET9_9PLAN</name>
<dbReference type="AlphaFoldDB" id="A0A517PET9"/>
<evidence type="ECO:0000256" key="3">
    <source>
        <dbReference type="ARBA" id="ARBA00022727"/>
    </source>
</evidence>
<dbReference type="EC" id="2.7.4.9" evidence="8"/>
<dbReference type="InterPro" id="IPR039430">
    <property type="entry name" value="Thymidylate_kin-like_dom"/>
</dbReference>
<feature type="domain" description="Thymidylate kinase-like" evidence="9">
    <location>
        <begin position="8"/>
        <end position="193"/>
    </location>
</feature>
<keyword evidence="2 8" id="KW-0808">Transferase</keyword>
<comment type="similarity">
    <text evidence="1 8">Belongs to the thymidylate kinase family.</text>
</comment>
<keyword evidence="5 8" id="KW-0418">Kinase</keyword>
<protein>
    <recommendedName>
        <fullName evidence="8">Thymidylate kinase</fullName>
        <ecNumber evidence="8">2.7.4.9</ecNumber>
    </recommendedName>
    <alternativeName>
        <fullName evidence="8">dTMP kinase</fullName>
    </alternativeName>
</protein>
<reference evidence="10 11" key="1">
    <citation type="submission" date="2019-02" db="EMBL/GenBank/DDBJ databases">
        <title>Deep-cultivation of Planctomycetes and their phenomic and genomic characterization uncovers novel biology.</title>
        <authorList>
            <person name="Wiegand S."/>
            <person name="Jogler M."/>
            <person name="Boedeker C."/>
            <person name="Pinto D."/>
            <person name="Vollmers J."/>
            <person name="Rivas-Marin E."/>
            <person name="Kohn T."/>
            <person name="Peeters S.H."/>
            <person name="Heuer A."/>
            <person name="Rast P."/>
            <person name="Oberbeckmann S."/>
            <person name="Bunk B."/>
            <person name="Jeske O."/>
            <person name="Meyerdierks A."/>
            <person name="Storesund J.E."/>
            <person name="Kallscheuer N."/>
            <person name="Luecker S."/>
            <person name="Lage O.M."/>
            <person name="Pohl T."/>
            <person name="Merkel B.J."/>
            <person name="Hornburger P."/>
            <person name="Mueller R.-W."/>
            <person name="Bruemmer F."/>
            <person name="Labrenz M."/>
            <person name="Spormann A.M."/>
            <person name="Op den Camp H."/>
            <person name="Overmann J."/>
            <person name="Amann R."/>
            <person name="Jetten M.S.M."/>
            <person name="Mascher T."/>
            <person name="Medema M.H."/>
            <person name="Devos D.P."/>
            <person name="Kaster A.-K."/>
            <person name="Ovreas L."/>
            <person name="Rohde M."/>
            <person name="Galperin M.Y."/>
            <person name="Jogler C."/>
        </authorList>
    </citation>
    <scope>NUCLEOTIDE SEQUENCE [LARGE SCALE GENOMIC DNA]</scope>
    <source>
        <strain evidence="10 11">CA12</strain>
    </source>
</reference>
<evidence type="ECO:0000256" key="2">
    <source>
        <dbReference type="ARBA" id="ARBA00022679"/>
    </source>
</evidence>
<evidence type="ECO:0000313" key="10">
    <source>
        <dbReference type="EMBL" id="QDT17883.1"/>
    </source>
</evidence>
<evidence type="ECO:0000256" key="6">
    <source>
        <dbReference type="ARBA" id="ARBA00022840"/>
    </source>
</evidence>
<dbReference type="GO" id="GO:0004798">
    <property type="term" value="F:dTMP kinase activity"/>
    <property type="evidence" value="ECO:0007669"/>
    <property type="project" value="UniProtKB-UniRule"/>
</dbReference>
<keyword evidence="3 8" id="KW-0545">Nucleotide biosynthesis</keyword>
<keyword evidence="4 8" id="KW-0547">Nucleotide-binding</keyword>
<dbReference type="Pfam" id="PF02223">
    <property type="entry name" value="Thymidylate_kin"/>
    <property type="match status" value="1"/>
</dbReference>
<dbReference type="InterPro" id="IPR027417">
    <property type="entry name" value="P-loop_NTPase"/>
</dbReference>
<evidence type="ECO:0000313" key="11">
    <source>
        <dbReference type="Proteomes" id="UP000318741"/>
    </source>
</evidence>
<dbReference type="GO" id="GO:0005524">
    <property type="term" value="F:ATP binding"/>
    <property type="evidence" value="ECO:0007669"/>
    <property type="project" value="UniProtKB-UniRule"/>
</dbReference>
<dbReference type="OrthoDB" id="9774907at2"/>
<comment type="catalytic activity">
    <reaction evidence="7 8">
        <text>dTMP + ATP = dTDP + ADP</text>
        <dbReference type="Rhea" id="RHEA:13517"/>
        <dbReference type="ChEBI" id="CHEBI:30616"/>
        <dbReference type="ChEBI" id="CHEBI:58369"/>
        <dbReference type="ChEBI" id="CHEBI:63528"/>
        <dbReference type="ChEBI" id="CHEBI:456216"/>
        <dbReference type="EC" id="2.7.4.9"/>
    </reaction>
</comment>
<dbReference type="SUPFAM" id="SSF52540">
    <property type="entry name" value="P-loop containing nucleoside triphosphate hydrolases"/>
    <property type="match status" value="1"/>
</dbReference>
<dbReference type="EMBL" id="CP036265">
    <property type="protein sequence ID" value="QDT17883.1"/>
    <property type="molecule type" value="Genomic_DNA"/>
</dbReference>
<organism evidence="10 11">
    <name type="scientific">Alienimonas californiensis</name>
    <dbReference type="NCBI Taxonomy" id="2527989"/>
    <lineage>
        <taxon>Bacteria</taxon>
        <taxon>Pseudomonadati</taxon>
        <taxon>Planctomycetota</taxon>
        <taxon>Planctomycetia</taxon>
        <taxon>Planctomycetales</taxon>
        <taxon>Planctomycetaceae</taxon>
        <taxon>Alienimonas</taxon>
    </lineage>
</organism>
<evidence type="ECO:0000256" key="5">
    <source>
        <dbReference type="ARBA" id="ARBA00022777"/>
    </source>
</evidence>
<comment type="caution">
    <text evidence="8">Lacks conserved residue(s) required for the propagation of feature annotation.</text>
</comment>
<evidence type="ECO:0000256" key="8">
    <source>
        <dbReference type="HAMAP-Rule" id="MF_00165"/>
    </source>
</evidence>
<dbReference type="CDD" id="cd01672">
    <property type="entry name" value="TMPK"/>
    <property type="match status" value="1"/>
</dbReference>
<keyword evidence="11" id="KW-1185">Reference proteome</keyword>
<proteinExistence type="inferred from homology"/>